<feature type="signal peptide" evidence="1">
    <location>
        <begin position="1"/>
        <end position="18"/>
    </location>
</feature>
<dbReference type="Proteomes" id="UP000789595">
    <property type="component" value="Unassembled WGS sequence"/>
</dbReference>
<protein>
    <submittedName>
        <fullName evidence="2">Uncharacterized protein</fullName>
    </submittedName>
</protein>
<dbReference type="EMBL" id="CAKKNE010000004">
    <property type="protein sequence ID" value="CAH0373183.1"/>
    <property type="molecule type" value="Genomic_DNA"/>
</dbReference>
<dbReference type="PROSITE" id="PS51257">
    <property type="entry name" value="PROKAR_LIPOPROTEIN"/>
    <property type="match status" value="1"/>
</dbReference>
<dbReference type="AlphaFoldDB" id="A0A8J2SI95"/>
<keyword evidence="3" id="KW-1185">Reference proteome</keyword>
<accession>A0A8J2SI95</accession>
<dbReference type="OrthoDB" id="38535at2759"/>
<evidence type="ECO:0000256" key="1">
    <source>
        <dbReference type="SAM" id="SignalP"/>
    </source>
</evidence>
<evidence type="ECO:0000313" key="3">
    <source>
        <dbReference type="Proteomes" id="UP000789595"/>
    </source>
</evidence>
<proteinExistence type="predicted"/>
<sequence>MAGLKAAIVALALSTASCFQQAPQTGAARQGVIVNGYVPSGMSPEAYAAMKKREEDARKKKQFGKGGARGFESRSMQSFVAGLEKGETKHLFPVNPEKVRKGEIALKDVPYMQRGGSWTNSDLTQKKKGWMNTGFGMNAYNDGKAKAQKANKYDAKYNAVKPSVGIFGDAGALDWTGRGARAGGGAQAGTRDGLVNRAKANGLSRDQQMWRDAGALSQKQINAQKRWGGAPKIDVNGAKKPEKKFFGLF</sequence>
<organism evidence="2 3">
    <name type="scientific">Pelagomonas calceolata</name>
    <dbReference type="NCBI Taxonomy" id="35677"/>
    <lineage>
        <taxon>Eukaryota</taxon>
        <taxon>Sar</taxon>
        <taxon>Stramenopiles</taxon>
        <taxon>Ochrophyta</taxon>
        <taxon>Pelagophyceae</taxon>
        <taxon>Pelagomonadales</taxon>
        <taxon>Pelagomonadaceae</taxon>
        <taxon>Pelagomonas</taxon>
    </lineage>
</organism>
<feature type="chain" id="PRO_5035304300" evidence="1">
    <location>
        <begin position="19"/>
        <end position="249"/>
    </location>
</feature>
<keyword evidence="1" id="KW-0732">Signal</keyword>
<reference evidence="2" key="1">
    <citation type="submission" date="2021-11" db="EMBL/GenBank/DDBJ databases">
        <authorList>
            <consortium name="Genoscope - CEA"/>
            <person name="William W."/>
        </authorList>
    </citation>
    <scope>NUCLEOTIDE SEQUENCE</scope>
</reference>
<evidence type="ECO:0000313" key="2">
    <source>
        <dbReference type="EMBL" id="CAH0373183.1"/>
    </source>
</evidence>
<name>A0A8J2SI95_9STRA</name>
<comment type="caution">
    <text evidence="2">The sequence shown here is derived from an EMBL/GenBank/DDBJ whole genome shotgun (WGS) entry which is preliminary data.</text>
</comment>
<gene>
    <name evidence="2" type="ORF">PECAL_4P03630</name>
</gene>